<gene>
    <name evidence="3" type="ORF">SG34_027485</name>
</gene>
<organism evidence="3 4">
    <name type="scientific">Thalassomonas viridans</name>
    <dbReference type="NCBI Taxonomy" id="137584"/>
    <lineage>
        <taxon>Bacteria</taxon>
        <taxon>Pseudomonadati</taxon>
        <taxon>Pseudomonadota</taxon>
        <taxon>Gammaproteobacteria</taxon>
        <taxon>Alteromonadales</taxon>
        <taxon>Colwelliaceae</taxon>
        <taxon>Thalassomonas</taxon>
    </lineage>
</organism>
<name>A0AAE9Z1B7_9GAMM</name>
<evidence type="ECO:0000313" key="4">
    <source>
        <dbReference type="Proteomes" id="UP000032352"/>
    </source>
</evidence>
<dbReference type="Pfam" id="PF07589">
    <property type="entry name" value="PEP-CTERM"/>
    <property type="match status" value="1"/>
</dbReference>
<proteinExistence type="predicted"/>
<reference evidence="3 4" key="2">
    <citation type="journal article" date="2022" name="Mar. Drugs">
        <title>Bioassay-Guided Fractionation Leads to the Detection of Cholic Acid Generated by the Rare Thalassomonas sp.</title>
        <authorList>
            <person name="Pheiffer F."/>
            <person name="Schneider Y.K."/>
            <person name="Hansen E.H."/>
            <person name="Andersen J.H."/>
            <person name="Isaksson J."/>
            <person name="Busche T."/>
            <person name="R C."/>
            <person name="Kalinowski J."/>
            <person name="Zyl L.V."/>
            <person name="Trindade M."/>
        </authorList>
    </citation>
    <scope>NUCLEOTIDE SEQUENCE [LARGE SCALE GENOMIC DNA]</scope>
    <source>
        <strain evidence="3 4">XOM25</strain>
    </source>
</reference>
<reference evidence="3 4" key="1">
    <citation type="journal article" date="2015" name="Genome Announc.">
        <title>Draft Genome Sequences of Marine Isolates of Thalassomonas viridans and Thalassomonas actiniarum.</title>
        <authorList>
            <person name="Olonade I."/>
            <person name="van Zyl L.J."/>
            <person name="Trindade M."/>
        </authorList>
    </citation>
    <scope>NUCLEOTIDE SEQUENCE [LARGE SCALE GENOMIC DNA]</scope>
    <source>
        <strain evidence="3 4">XOM25</strain>
    </source>
</reference>
<dbReference type="AlphaFoldDB" id="A0AAE9Z1B7"/>
<evidence type="ECO:0000259" key="2">
    <source>
        <dbReference type="Pfam" id="PF07589"/>
    </source>
</evidence>
<sequence length="286" mass="30486">MKHISSMKNITAIALASALSFGANATFMTATSNGGFVMKDAGEFINLDGTVDVDQTNDGTVKHDGIRWGADGDYSSLVLEDFAPDIDALDTNYMLSALTHNNFRIPGPESLWLTMAEILGEISFTSVNSGGIATGFGSAIVADAFTADAMSDFDIDFTETFNTTTIAGCAPVDEDGVAGGDTHTFATNCDDYFDYSIDNPAPLPDTLPFAIPFYIDGGHYALTIFSSFDADGSTVLPPGRIWTEEEKSTTLYTFARLSEIPEPSTLAILALGILGLSLSKRKTEQK</sequence>
<keyword evidence="4" id="KW-1185">Reference proteome</keyword>
<keyword evidence="1" id="KW-0732">Signal</keyword>
<dbReference type="KEGG" id="tvd:SG34_027485"/>
<evidence type="ECO:0000256" key="1">
    <source>
        <dbReference type="SAM" id="SignalP"/>
    </source>
</evidence>
<dbReference type="RefSeq" id="WP_044840053.1">
    <property type="nucleotide sequence ID" value="NZ_CP059733.1"/>
</dbReference>
<dbReference type="NCBIfam" id="TIGR02595">
    <property type="entry name" value="PEP_CTERM"/>
    <property type="match status" value="1"/>
</dbReference>
<evidence type="ECO:0000313" key="3">
    <source>
        <dbReference type="EMBL" id="WDE05001.1"/>
    </source>
</evidence>
<accession>A0AAE9Z1B7</accession>
<protein>
    <submittedName>
        <fullName evidence="3">PEP-CTERM sorting domain-containing protein</fullName>
    </submittedName>
</protein>
<dbReference type="Proteomes" id="UP000032352">
    <property type="component" value="Chromosome"/>
</dbReference>
<feature type="domain" description="Ice-binding protein C-terminal" evidence="2">
    <location>
        <begin position="260"/>
        <end position="281"/>
    </location>
</feature>
<dbReference type="InterPro" id="IPR013424">
    <property type="entry name" value="Ice-binding_C"/>
</dbReference>
<feature type="signal peptide" evidence="1">
    <location>
        <begin position="1"/>
        <end position="25"/>
    </location>
</feature>
<dbReference type="EMBL" id="CP059733">
    <property type="protein sequence ID" value="WDE05001.1"/>
    <property type="molecule type" value="Genomic_DNA"/>
</dbReference>
<feature type="chain" id="PRO_5042122542" evidence="1">
    <location>
        <begin position="26"/>
        <end position="286"/>
    </location>
</feature>